<dbReference type="Gene3D" id="3.40.50.150">
    <property type="entry name" value="Vaccinia Virus protein VP39"/>
    <property type="match status" value="1"/>
</dbReference>
<dbReference type="SUPFAM" id="SSF53335">
    <property type="entry name" value="S-adenosyl-L-methionine-dependent methyltransferases"/>
    <property type="match status" value="1"/>
</dbReference>
<dbReference type="Pfam" id="PF07021">
    <property type="entry name" value="MetW"/>
    <property type="match status" value="1"/>
</dbReference>
<evidence type="ECO:0000313" key="1">
    <source>
        <dbReference type="EMBL" id="GAH91867.1"/>
    </source>
</evidence>
<sequence length="128" mass="15508">RNLYLKEEYDYICLMELIEHIAHPEFLIKKIKNKFKKYLFITIPNMGYIENRLRLAFAGKMPITIIIYHIREHIRFWTVKDFLYWANRLGLTVEAYYGQGGLGIPRIKLWKYFPSLFASQIVYVLKRK</sequence>
<protein>
    <recommendedName>
        <fullName evidence="2">Methyltransferase type 11 domain-containing protein</fullName>
    </recommendedName>
</protein>
<accession>X1JD02</accession>
<dbReference type="AlphaFoldDB" id="X1JD02"/>
<evidence type="ECO:0008006" key="2">
    <source>
        <dbReference type="Google" id="ProtNLM"/>
    </source>
</evidence>
<comment type="caution">
    <text evidence="1">The sequence shown here is derived from an EMBL/GenBank/DDBJ whole genome shotgun (WGS) entry which is preliminary data.</text>
</comment>
<dbReference type="InterPro" id="IPR010743">
    <property type="entry name" value="Methionine_synth_MetW"/>
</dbReference>
<reference evidence="1" key="1">
    <citation type="journal article" date="2014" name="Front. Microbiol.">
        <title>High frequency of phylogenetically diverse reductive dehalogenase-homologous genes in deep subseafloor sedimentary metagenomes.</title>
        <authorList>
            <person name="Kawai M."/>
            <person name="Futagami T."/>
            <person name="Toyoda A."/>
            <person name="Takaki Y."/>
            <person name="Nishi S."/>
            <person name="Hori S."/>
            <person name="Arai W."/>
            <person name="Tsubouchi T."/>
            <person name="Morono Y."/>
            <person name="Uchiyama I."/>
            <person name="Ito T."/>
            <person name="Fujiyama A."/>
            <person name="Inagaki F."/>
            <person name="Takami H."/>
        </authorList>
    </citation>
    <scope>NUCLEOTIDE SEQUENCE</scope>
    <source>
        <strain evidence="1">Expedition CK06-06</strain>
    </source>
</reference>
<feature type="non-terminal residue" evidence="1">
    <location>
        <position position="1"/>
    </location>
</feature>
<dbReference type="InterPro" id="IPR029063">
    <property type="entry name" value="SAM-dependent_MTases_sf"/>
</dbReference>
<proteinExistence type="predicted"/>
<name>X1JD02_9ZZZZ</name>
<organism evidence="1">
    <name type="scientific">marine sediment metagenome</name>
    <dbReference type="NCBI Taxonomy" id="412755"/>
    <lineage>
        <taxon>unclassified sequences</taxon>
        <taxon>metagenomes</taxon>
        <taxon>ecological metagenomes</taxon>
    </lineage>
</organism>
<dbReference type="EMBL" id="BARU01045290">
    <property type="protein sequence ID" value="GAH91867.1"/>
    <property type="molecule type" value="Genomic_DNA"/>
</dbReference>
<gene>
    <name evidence="1" type="ORF">S03H2_68781</name>
</gene>